<protein>
    <submittedName>
        <fullName evidence="1">Uncharacterized protein</fullName>
    </submittedName>
</protein>
<evidence type="ECO:0000313" key="1">
    <source>
        <dbReference type="EMBL" id="KIO02778.1"/>
    </source>
</evidence>
<name>A0A0C3J127_PISTI</name>
<sequence>MGTACLSKSDSSCGQYLVQYCCPTLPTLQFVGAGRDFRGDVIVSQSFFWSLNPPPHTLLYPWVGSRKVIDCPVMSATRGISPGKRANSSKLLNDYVRQSNA</sequence>
<reference evidence="1 2" key="1">
    <citation type="submission" date="2014-04" db="EMBL/GenBank/DDBJ databases">
        <authorList>
            <consortium name="DOE Joint Genome Institute"/>
            <person name="Kuo A."/>
            <person name="Kohler A."/>
            <person name="Costa M.D."/>
            <person name="Nagy L.G."/>
            <person name="Floudas D."/>
            <person name="Copeland A."/>
            <person name="Barry K.W."/>
            <person name="Cichocki N."/>
            <person name="Veneault-Fourrey C."/>
            <person name="LaButti K."/>
            <person name="Lindquist E.A."/>
            <person name="Lipzen A."/>
            <person name="Lundell T."/>
            <person name="Morin E."/>
            <person name="Murat C."/>
            <person name="Sun H."/>
            <person name="Tunlid A."/>
            <person name="Henrissat B."/>
            <person name="Grigoriev I.V."/>
            <person name="Hibbett D.S."/>
            <person name="Martin F."/>
            <person name="Nordberg H.P."/>
            <person name="Cantor M.N."/>
            <person name="Hua S.X."/>
        </authorList>
    </citation>
    <scope>NUCLEOTIDE SEQUENCE [LARGE SCALE GENOMIC DNA]</scope>
    <source>
        <strain evidence="1 2">Marx 270</strain>
    </source>
</reference>
<keyword evidence="2" id="KW-1185">Reference proteome</keyword>
<reference evidence="2" key="2">
    <citation type="submission" date="2015-01" db="EMBL/GenBank/DDBJ databases">
        <title>Evolutionary Origins and Diversification of the Mycorrhizal Mutualists.</title>
        <authorList>
            <consortium name="DOE Joint Genome Institute"/>
            <consortium name="Mycorrhizal Genomics Consortium"/>
            <person name="Kohler A."/>
            <person name="Kuo A."/>
            <person name="Nagy L.G."/>
            <person name="Floudas D."/>
            <person name="Copeland A."/>
            <person name="Barry K.W."/>
            <person name="Cichocki N."/>
            <person name="Veneault-Fourrey C."/>
            <person name="LaButti K."/>
            <person name="Lindquist E.A."/>
            <person name="Lipzen A."/>
            <person name="Lundell T."/>
            <person name="Morin E."/>
            <person name="Murat C."/>
            <person name="Riley R."/>
            <person name="Ohm R."/>
            <person name="Sun H."/>
            <person name="Tunlid A."/>
            <person name="Henrissat B."/>
            <person name="Grigoriev I.V."/>
            <person name="Hibbett D.S."/>
            <person name="Martin F."/>
        </authorList>
    </citation>
    <scope>NUCLEOTIDE SEQUENCE [LARGE SCALE GENOMIC DNA]</scope>
    <source>
        <strain evidence="2">Marx 270</strain>
    </source>
</reference>
<evidence type="ECO:0000313" key="2">
    <source>
        <dbReference type="Proteomes" id="UP000054217"/>
    </source>
</evidence>
<accession>A0A0C3J127</accession>
<dbReference type="Proteomes" id="UP000054217">
    <property type="component" value="Unassembled WGS sequence"/>
</dbReference>
<dbReference type="InParanoid" id="A0A0C3J127"/>
<dbReference type="HOGENOM" id="CLU_2292838_0_0_1"/>
<dbReference type="EMBL" id="KN831980">
    <property type="protein sequence ID" value="KIO02778.1"/>
    <property type="molecule type" value="Genomic_DNA"/>
</dbReference>
<organism evidence="1 2">
    <name type="scientific">Pisolithus tinctorius Marx 270</name>
    <dbReference type="NCBI Taxonomy" id="870435"/>
    <lineage>
        <taxon>Eukaryota</taxon>
        <taxon>Fungi</taxon>
        <taxon>Dikarya</taxon>
        <taxon>Basidiomycota</taxon>
        <taxon>Agaricomycotina</taxon>
        <taxon>Agaricomycetes</taxon>
        <taxon>Agaricomycetidae</taxon>
        <taxon>Boletales</taxon>
        <taxon>Sclerodermatineae</taxon>
        <taxon>Pisolithaceae</taxon>
        <taxon>Pisolithus</taxon>
    </lineage>
</organism>
<gene>
    <name evidence="1" type="ORF">M404DRAFT_645207</name>
</gene>
<proteinExistence type="predicted"/>
<dbReference type="AlphaFoldDB" id="A0A0C3J127"/>